<protein>
    <recommendedName>
        <fullName evidence="5">DUF4412 domain-containing protein</fullName>
    </recommendedName>
</protein>
<evidence type="ECO:0008006" key="5">
    <source>
        <dbReference type="Google" id="ProtNLM"/>
    </source>
</evidence>
<evidence type="ECO:0000313" key="4">
    <source>
        <dbReference type="Proteomes" id="UP000182427"/>
    </source>
</evidence>
<gene>
    <name evidence="3" type="ORF">SAMN05444167_0186</name>
</gene>
<accession>A0A1G7F242</accession>
<reference evidence="3 4" key="1">
    <citation type="submission" date="2016-10" db="EMBL/GenBank/DDBJ databases">
        <authorList>
            <person name="de Groot N.N."/>
        </authorList>
    </citation>
    <scope>NUCLEOTIDE SEQUENCE [LARGE SCALE GENOMIC DNA]</scope>
    <source>
        <strain evidence="3 4">GAS232</strain>
    </source>
</reference>
<feature type="chain" id="PRO_5009240925" description="DUF4412 domain-containing protein" evidence="2">
    <location>
        <begin position="21"/>
        <end position="239"/>
    </location>
</feature>
<proteinExistence type="predicted"/>
<sequence length="239" mass="26394">MRSRFSFAAGLFLMAVPGFAQQGNPARPATRHPYIIEIEEKREQTLADGTHIVRVSREKHYGDSQGRTRVDYFVNSDIGDSPRTNVLIFDPVKKVTFSWVIGDHMESTYTVSTMHSPNATDVPHQSSPSTTRPAPKLQRTNESLGMQEVQGFACLATRSTVVYPIGVLGNDRPITNVSEHCMSKEFNLQLSASGSDPRSGTYTLTAQSISREEPDPSTFLPPPGFIERKVVSVTPTEAH</sequence>
<dbReference type="AlphaFoldDB" id="A0A1G7F242"/>
<evidence type="ECO:0000256" key="1">
    <source>
        <dbReference type="SAM" id="MobiDB-lite"/>
    </source>
</evidence>
<dbReference type="EMBL" id="LT629690">
    <property type="protein sequence ID" value="SDE70004.1"/>
    <property type="molecule type" value="Genomic_DNA"/>
</dbReference>
<name>A0A1G7F242_9BACT</name>
<dbReference type="Proteomes" id="UP000182427">
    <property type="component" value="Chromosome I"/>
</dbReference>
<feature type="region of interest" description="Disordered" evidence="1">
    <location>
        <begin position="113"/>
        <end position="143"/>
    </location>
</feature>
<keyword evidence="2" id="KW-0732">Signal</keyword>
<feature type="signal peptide" evidence="2">
    <location>
        <begin position="1"/>
        <end position="20"/>
    </location>
</feature>
<organism evidence="3 4">
    <name type="scientific">Terriglobus roseus</name>
    <dbReference type="NCBI Taxonomy" id="392734"/>
    <lineage>
        <taxon>Bacteria</taxon>
        <taxon>Pseudomonadati</taxon>
        <taxon>Acidobacteriota</taxon>
        <taxon>Terriglobia</taxon>
        <taxon>Terriglobales</taxon>
        <taxon>Acidobacteriaceae</taxon>
        <taxon>Terriglobus</taxon>
    </lineage>
</organism>
<evidence type="ECO:0000313" key="3">
    <source>
        <dbReference type="EMBL" id="SDE70004.1"/>
    </source>
</evidence>
<keyword evidence="4" id="KW-1185">Reference proteome</keyword>
<evidence type="ECO:0000256" key="2">
    <source>
        <dbReference type="SAM" id="SignalP"/>
    </source>
</evidence>